<dbReference type="RefSeq" id="XP_067076041.1">
    <property type="nucleotide sequence ID" value="XM_067219940.1"/>
</dbReference>
<evidence type="ECO:0000259" key="4">
    <source>
        <dbReference type="PROSITE" id="PS51329"/>
    </source>
</evidence>
<dbReference type="SMART" id="SM00673">
    <property type="entry name" value="CARP"/>
    <property type="match status" value="2"/>
</dbReference>
<dbReference type="Gene3D" id="1.20.960.40">
    <property type="match status" value="1"/>
</dbReference>
<dbReference type="GO" id="GO:0000166">
    <property type="term" value="F:nucleotide binding"/>
    <property type="evidence" value="ECO:0007669"/>
    <property type="project" value="UniProtKB-KW"/>
</dbReference>
<evidence type="ECO:0000256" key="3">
    <source>
        <dbReference type="SAM" id="MobiDB-lite"/>
    </source>
</evidence>
<dbReference type="InterPro" id="IPR018993">
    <property type="entry name" value="FOP_dimerisation-dom_N"/>
</dbReference>
<feature type="compositionally biased region" description="Acidic residues" evidence="3">
    <location>
        <begin position="435"/>
        <end position="446"/>
    </location>
</feature>
<comment type="similarity">
    <text evidence="1">Belongs to the TBCC family.</text>
</comment>
<feature type="compositionally biased region" description="Polar residues" evidence="3">
    <location>
        <begin position="396"/>
        <end position="409"/>
    </location>
</feature>
<name>A0A1G4HYA4_TRYEQ</name>
<dbReference type="Pfam" id="PF09398">
    <property type="entry name" value="FOP_dimer"/>
    <property type="match status" value="1"/>
</dbReference>
<dbReference type="InterPro" id="IPR006594">
    <property type="entry name" value="LisH"/>
</dbReference>
<protein>
    <submittedName>
        <fullName evidence="5">Tubulin cofactor C domain-containing protein RP2</fullName>
    </submittedName>
</protein>
<evidence type="ECO:0000256" key="2">
    <source>
        <dbReference type="ARBA" id="ARBA00022741"/>
    </source>
</evidence>
<feature type="compositionally biased region" description="Basic and acidic residues" evidence="3">
    <location>
        <begin position="384"/>
        <end position="393"/>
    </location>
</feature>
<dbReference type="InterPro" id="IPR017901">
    <property type="entry name" value="C-CAP_CF_C-like"/>
</dbReference>
<dbReference type="PROSITE" id="PS51329">
    <property type="entry name" value="C_CAP_COFACTOR_C"/>
    <property type="match status" value="1"/>
</dbReference>
<dbReference type="GO" id="GO:1990075">
    <property type="term" value="C:periciliary membrane compartment"/>
    <property type="evidence" value="ECO:0007669"/>
    <property type="project" value="TreeGrafter"/>
</dbReference>
<comment type="caution">
    <text evidence="5">The sequence shown here is derived from an EMBL/GenBank/DDBJ whole genome shotgun (WGS) entry which is preliminary data.</text>
</comment>
<dbReference type="GO" id="GO:0006892">
    <property type="term" value="P:post-Golgi vesicle-mediated transport"/>
    <property type="evidence" value="ECO:0007669"/>
    <property type="project" value="TreeGrafter"/>
</dbReference>
<feature type="compositionally biased region" description="Acidic residues" evidence="3">
    <location>
        <begin position="454"/>
        <end position="463"/>
    </location>
</feature>
<dbReference type="PANTHER" id="PTHR15440">
    <property type="entry name" value="XRP2 PROTEIN"/>
    <property type="match status" value="1"/>
</dbReference>
<dbReference type="GO" id="GO:0005096">
    <property type="term" value="F:GTPase activator activity"/>
    <property type="evidence" value="ECO:0007669"/>
    <property type="project" value="InterPro"/>
</dbReference>
<dbReference type="InterPro" id="IPR006599">
    <property type="entry name" value="CARP_motif"/>
</dbReference>
<evidence type="ECO:0000256" key="1">
    <source>
        <dbReference type="ARBA" id="ARBA00008848"/>
    </source>
</evidence>
<feature type="compositionally biased region" description="Low complexity" evidence="3">
    <location>
        <begin position="417"/>
        <end position="434"/>
    </location>
</feature>
<dbReference type="GO" id="GO:0005815">
    <property type="term" value="C:microtubule organizing center"/>
    <property type="evidence" value="ECO:0007669"/>
    <property type="project" value="InterPro"/>
</dbReference>
<keyword evidence="6" id="KW-1185">Reference proteome</keyword>
<proteinExistence type="inferred from homology"/>
<dbReference type="VEuPathDB" id="TriTrypDB:TEOVI_000682400"/>
<dbReference type="AlphaFoldDB" id="A0A1G4HYA4"/>
<accession>A0A1G4HYA4</accession>
<keyword evidence="2" id="KW-0547">Nucleotide-binding</keyword>
<dbReference type="GO" id="GO:0005929">
    <property type="term" value="C:cilium"/>
    <property type="evidence" value="ECO:0007669"/>
    <property type="project" value="TreeGrafter"/>
</dbReference>
<feature type="domain" description="C-CAP/cofactor C-like" evidence="4">
    <location>
        <begin position="156"/>
        <end position="309"/>
    </location>
</feature>
<gene>
    <name evidence="5" type="ORF">TEOVI_000682400</name>
</gene>
<dbReference type="GeneID" id="92380758"/>
<dbReference type="InterPro" id="IPR012945">
    <property type="entry name" value="Tubulin-bd_cofactor_C_dom"/>
</dbReference>
<dbReference type="PANTHER" id="PTHR15440:SF0">
    <property type="entry name" value="PROTEIN XRP2"/>
    <property type="match status" value="1"/>
</dbReference>
<feature type="region of interest" description="Disordered" evidence="3">
    <location>
        <begin position="356"/>
        <end position="463"/>
    </location>
</feature>
<dbReference type="EMBL" id="CZPT02000027">
    <property type="protein sequence ID" value="SCU64258.1"/>
    <property type="molecule type" value="Genomic_DNA"/>
</dbReference>
<evidence type="ECO:0000313" key="5">
    <source>
        <dbReference type="EMBL" id="SCU64258.1"/>
    </source>
</evidence>
<feature type="compositionally biased region" description="Polar residues" evidence="3">
    <location>
        <begin position="359"/>
        <end position="370"/>
    </location>
</feature>
<sequence>MTYQAKEVVTEEFLRKKLEVSGELAKMRAMIVDTALKTLSEDPNIKSRLFSPTPRLKAEKESAKGRQSLSVVMEYLEHMGLNYTLSVLKQEAALTECALQSRQDIVRELGLPEGSGPILTTIMGAPGAAGANSGVSKDNIGLPTTTPESAPVPRAPVAQTKTEDGEDTTYFISKWSGRTFYRSGGQVSGQQVQLEYLTNCTVYVLDPLDSITVDDCEGGELIIAACEGSVFLRNCKNMTVHVACKQLRTRDCEYITLHIFATTDPVVESSHHINFKPFYIRLPGLQASFKSARLDPKTNRFVHVYDFTEDDPKLPKPHFTVTYKGHGLCMKDLCGEKGKPDCPQEIEDFLAGRLGPAASSESGHNKSYNIKTGAEEWTGNKESSSPERGKEATPPESASRSDSSAPTTPHSRKDDAVPAPAAATGDALDGSYSSFDDDEDEDENDSQSDKKSEDDDDDDSDDF</sequence>
<dbReference type="GO" id="GO:0034453">
    <property type="term" value="P:microtubule anchoring"/>
    <property type="evidence" value="ECO:0007669"/>
    <property type="project" value="InterPro"/>
</dbReference>
<dbReference type="Gene3D" id="2.160.20.70">
    <property type="match status" value="1"/>
</dbReference>
<dbReference type="InterPro" id="IPR039093">
    <property type="entry name" value="XRP2"/>
</dbReference>
<dbReference type="Proteomes" id="UP000195570">
    <property type="component" value="Unassembled WGS sequence"/>
</dbReference>
<dbReference type="Pfam" id="PF07986">
    <property type="entry name" value="TBCC"/>
    <property type="match status" value="1"/>
</dbReference>
<evidence type="ECO:0000313" key="6">
    <source>
        <dbReference type="Proteomes" id="UP000195570"/>
    </source>
</evidence>
<organism evidence="5 6">
    <name type="scientific">Trypanosoma equiperdum</name>
    <dbReference type="NCBI Taxonomy" id="5694"/>
    <lineage>
        <taxon>Eukaryota</taxon>
        <taxon>Discoba</taxon>
        <taxon>Euglenozoa</taxon>
        <taxon>Kinetoplastea</taxon>
        <taxon>Metakinetoplastina</taxon>
        <taxon>Trypanosomatida</taxon>
        <taxon>Trypanosomatidae</taxon>
        <taxon>Trypanosoma</taxon>
    </lineage>
</organism>
<dbReference type="PROSITE" id="PS50896">
    <property type="entry name" value="LISH"/>
    <property type="match status" value="1"/>
</dbReference>
<dbReference type="InterPro" id="IPR016098">
    <property type="entry name" value="CAP/MinC_C"/>
</dbReference>
<reference evidence="5" key="1">
    <citation type="submission" date="2016-09" db="EMBL/GenBank/DDBJ databases">
        <authorList>
            <person name="Hebert L."/>
            <person name="Moumen B."/>
        </authorList>
    </citation>
    <scope>NUCLEOTIDE SEQUENCE [LARGE SCALE GENOMIC DNA]</scope>
    <source>
        <strain evidence="5">OVI</strain>
    </source>
</reference>